<feature type="compositionally biased region" description="Low complexity" evidence="2">
    <location>
        <begin position="515"/>
        <end position="526"/>
    </location>
</feature>
<feature type="coiled-coil region" evidence="1">
    <location>
        <begin position="38"/>
        <end position="72"/>
    </location>
</feature>
<feature type="compositionally biased region" description="Basic and acidic residues" evidence="2">
    <location>
        <begin position="227"/>
        <end position="236"/>
    </location>
</feature>
<feature type="region of interest" description="Disordered" evidence="2">
    <location>
        <begin position="88"/>
        <end position="163"/>
    </location>
</feature>
<feature type="compositionally biased region" description="Basic and acidic residues" evidence="2">
    <location>
        <begin position="527"/>
        <end position="538"/>
    </location>
</feature>
<feature type="compositionally biased region" description="Polar residues" evidence="2">
    <location>
        <begin position="88"/>
        <end position="111"/>
    </location>
</feature>
<evidence type="ECO:0000256" key="1">
    <source>
        <dbReference type="SAM" id="Coils"/>
    </source>
</evidence>
<evidence type="ECO:0000256" key="2">
    <source>
        <dbReference type="SAM" id="MobiDB-lite"/>
    </source>
</evidence>
<dbReference type="EMBL" id="JAEACU010000003">
    <property type="protein sequence ID" value="KAH7536995.1"/>
    <property type="molecule type" value="Genomic_DNA"/>
</dbReference>
<keyword evidence="1" id="KW-0175">Coiled coil</keyword>
<feature type="compositionally biased region" description="Polar residues" evidence="2">
    <location>
        <begin position="133"/>
        <end position="143"/>
    </location>
</feature>
<sequence>MPNPNQDMLDQRNNSSIEDSAMTIEFLRARLLSERSVSRSARQRADELAKRVEELEEQLKIVSQQRKMAEKATVDVLAILESQGISDTSEAFDSSSDQETHQESQVGYNFTNEEESPVFTKRRSELEEFSGSDLDSSPVTGRSLSWKGRNDSQRSREKYKDPSMRRRNAFAYICSSPKHRLGTSCRKIRRRDNRTVDEEFKAEHPKFHSSETGVSASRESVQNSLDHGPEVLRESSEIPEVPVEGSLSGSIANQRRTPDDGLDSNGHGRDRDMEKALEHQAQLIGRYEEMEKAQREWEEKFRENNASTMHSLYLLQFNSSSNLKSTASTSSPFSIRSHTQSTILVLVEYFSEASIVKHSFDPGSHSDITEERDEVKAQVPYPVELGDTKAEEVKSKEIDVLISKELSEPKSNGFLPPSHINLGGAKDWSSSTTSDAKFQAQEFAKPNGILPSSHVMGDKNQTSSNTVDSKFQTQEFVFPTAKEKQSQEIKENQDHQPPESAHHDRLLHGQLGNQSPDASSSDAGSSFHREDGSGRRNDLYALVPHNPPHALGGVLDALKNAKLSLQQKMNGLQLAEGTSIDKAIAPSVPATGAGDRMEVPIGCAGLFRLPTDFAVEEATARTNLLGPGSQIPSSKFYPDKGLAVTVTDQFINAPYMETRSSTFSTSDRFLRSHSVESDLRVSSTLNSSFDPYLDTGLSSFNRYNNNYPTYPSYPTFPELMPQIPPHGVLSRHHSSRHFGNPADQLSFYNDHTRYNMYM</sequence>
<proteinExistence type="predicted"/>
<feature type="region of interest" description="Disordered" evidence="2">
    <location>
        <begin position="196"/>
        <end position="270"/>
    </location>
</feature>
<protein>
    <submittedName>
        <fullName evidence="3">Uncharacterized protein</fullName>
    </submittedName>
</protein>
<accession>A0A978VN70</accession>
<feature type="region of interest" description="Disordered" evidence="2">
    <location>
        <begin position="447"/>
        <end position="544"/>
    </location>
</feature>
<feature type="compositionally biased region" description="Basic and acidic residues" evidence="2">
    <location>
        <begin position="196"/>
        <end position="209"/>
    </location>
</feature>
<feature type="compositionally biased region" description="Polar residues" evidence="2">
    <location>
        <begin position="459"/>
        <end position="475"/>
    </location>
</feature>
<dbReference type="PANTHER" id="PTHR33701:SF3">
    <property type="entry name" value="TRANSCRIPTIONAL REGULATOR ATRX"/>
    <property type="match status" value="1"/>
</dbReference>
<comment type="caution">
    <text evidence="3">The sequence shown here is derived from an EMBL/GenBank/DDBJ whole genome shotgun (WGS) entry which is preliminary data.</text>
</comment>
<feature type="compositionally biased region" description="Basic and acidic residues" evidence="2">
    <location>
        <begin position="481"/>
        <end position="507"/>
    </location>
</feature>
<feature type="compositionally biased region" description="Basic and acidic residues" evidence="2">
    <location>
        <begin position="148"/>
        <end position="163"/>
    </location>
</feature>
<feature type="compositionally biased region" description="Polar residues" evidence="2">
    <location>
        <begin position="210"/>
        <end position="225"/>
    </location>
</feature>
<name>A0A978VN70_ZIZJJ</name>
<gene>
    <name evidence="3" type="ORF">FEM48_Zijuj03G0045000</name>
</gene>
<dbReference type="Proteomes" id="UP000813462">
    <property type="component" value="Unassembled WGS sequence"/>
</dbReference>
<evidence type="ECO:0000313" key="4">
    <source>
        <dbReference type="Proteomes" id="UP000813462"/>
    </source>
</evidence>
<dbReference type="AlphaFoldDB" id="A0A978VN70"/>
<evidence type="ECO:0000313" key="3">
    <source>
        <dbReference type="EMBL" id="KAH7536995.1"/>
    </source>
</evidence>
<reference evidence="3" key="1">
    <citation type="journal article" date="2021" name="Front. Plant Sci.">
        <title>Chromosome-Scale Genome Assembly for Chinese Sour Jujube and Insights Into Its Genome Evolution and Domestication Signature.</title>
        <authorList>
            <person name="Shen L.-Y."/>
            <person name="Luo H."/>
            <person name="Wang X.-L."/>
            <person name="Wang X.-M."/>
            <person name="Qiu X.-J."/>
            <person name="Liu H."/>
            <person name="Zhou S.-S."/>
            <person name="Jia K.-H."/>
            <person name="Nie S."/>
            <person name="Bao Y.-T."/>
            <person name="Zhang R.-G."/>
            <person name="Yun Q.-Z."/>
            <person name="Chai Y.-H."/>
            <person name="Lu J.-Y."/>
            <person name="Li Y."/>
            <person name="Zhao S.-W."/>
            <person name="Mao J.-F."/>
            <person name="Jia S.-G."/>
            <person name="Mao Y.-M."/>
        </authorList>
    </citation>
    <scope>NUCLEOTIDE SEQUENCE</scope>
    <source>
        <strain evidence="3">AT0</strain>
        <tissue evidence="3">Leaf</tissue>
    </source>
</reference>
<dbReference type="PANTHER" id="PTHR33701">
    <property type="entry name" value="TRANSMEMBRANE PROTEIN"/>
    <property type="match status" value="1"/>
</dbReference>
<organism evidence="3 4">
    <name type="scientific">Ziziphus jujuba var. spinosa</name>
    <dbReference type="NCBI Taxonomy" id="714518"/>
    <lineage>
        <taxon>Eukaryota</taxon>
        <taxon>Viridiplantae</taxon>
        <taxon>Streptophyta</taxon>
        <taxon>Embryophyta</taxon>
        <taxon>Tracheophyta</taxon>
        <taxon>Spermatophyta</taxon>
        <taxon>Magnoliopsida</taxon>
        <taxon>eudicotyledons</taxon>
        <taxon>Gunneridae</taxon>
        <taxon>Pentapetalae</taxon>
        <taxon>rosids</taxon>
        <taxon>fabids</taxon>
        <taxon>Rosales</taxon>
        <taxon>Rhamnaceae</taxon>
        <taxon>Paliureae</taxon>
        <taxon>Ziziphus</taxon>
    </lineage>
</organism>